<reference evidence="1" key="1">
    <citation type="submission" date="2020-03" db="EMBL/GenBank/DDBJ databases">
        <title>The deep terrestrial virosphere.</title>
        <authorList>
            <person name="Holmfeldt K."/>
            <person name="Nilsson E."/>
            <person name="Simone D."/>
            <person name="Lopez-Fernandez M."/>
            <person name="Wu X."/>
            <person name="de Brujin I."/>
            <person name="Lundin D."/>
            <person name="Andersson A."/>
            <person name="Bertilsson S."/>
            <person name="Dopson M."/>
        </authorList>
    </citation>
    <scope>NUCLEOTIDE SEQUENCE</scope>
    <source>
        <strain evidence="1">MM415B00626</strain>
    </source>
</reference>
<evidence type="ECO:0000313" key="1">
    <source>
        <dbReference type="EMBL" id="QJA63507.1"/>
    </source>
</evidence>
<dbReference type="EMBL" id="MT141498">
    <property type="protein sequence ID" value="QJA63507.1"/>
    <property type="molecule type" value="Genomic_DNA"/>
</dbReference>
<organism evidence="1">
    <name type="scientific">viral metagenome</name>
    <dbReference type="NCBI Taxonomy" id="1070528"/>
    <lineage>
        <taxon>unclassified sequences</taxon>
        <taxon>metagenomes</taxon>
        <taxon>organismal metagenomes</taxon>
    </lineage>
</organism>
<dbReference type="AlphaFoldDB" id="A0A6M3J2T9"/>
<name>A0A6M3J2T9_9ZZZZ</name>
<proteinExistence type="predicted"/>
<accession>A0A6M3J2T9</accession>
<gene>
    <name evidence="1" type="ORF">MM415B00626_0040</name>
</gene>
<sequence length="67" mass="7798">MKKSFRVTVEMPFNSTIKEVQDYIRKAVKYGKAFKPLDLYEETVTVTPISKGKHFQPPKLKSMKGNY</sequence>
<protein>
    <submittedName>
        <fullName evidence="1">Uncharacterized protein</fullName>
    </submittedName>
</protein>